<dbReference type="Gene3D" id="3.40.630.30">
    <property type="match status" value="1"/>
</dbReference>
<evidence type="ECO:0000259" key="1">
    <source>
        <dbReference type="Pfam" id="PF13302"/>
    </source>
</evidence>
<name>A0A172U2G3_9BACT</name>
<evidence type="ECO:0000313" key="3">
    <source>
        <dbReference type="Proteomes" id="UP000077177"/>
    </source>
</evidence>
<sequence>MLPIDITRLKGTHIYLELLRPDHIEVLKELARDERLWEFTKTLLINDTYNEQFQTYITTALDPTAVEGQQAFVIRATADDSIIGMTRYYAITPKDKRLAIGYTWYIPAVWGGPHNKECKLLLLQYAFEIVGFQRVEFHIAHQNVRSQKAVEKIGGVKEGVLRKYAIRPDGSIRDTVIYSIIDEEWPEKKQRLLDMVKSYQQLV</sequence>
<dbReference type="InterPro" id="IPR000182">
    <property type="entry name" value="GNAT_dom"/>
</dbReference>
<keyword evidence="3" id="KW-1185">Reference proteome</keyword>
<dbReference type="PANTHER" id="PTHR43610:SF1">
    <property type="entry name" value="N-ACETYLTRANSFERASE DOMAIN-CONTAINING PROTEIN"/>
    <property type="match status" value="1"/>
</dbReference>
<dbReference type="KEGG" id="fla:SY85_12660"/>
<reference evidence="2 3" key="2">
    <citation type="journal article" date="2016" name="Int. J. Syst. Evol. Microbiol.">
        <title>Flavisolibacter tropicus sp. nov., isolated from tropical soil.</title>
        <authorList>
            <person name="Lee J.J."/>
            <person name="Kang M.S."/>
            <person name="Kim G.S."/>
            <person name="Lee C.S."/>
            <person name="Lim S."/>
            <person name="Lee J."/>
            <person name="Roh S.H."/>
            <person name="Kang H."/>
            <person name="Ha J.M."/>
            <person name="Bae S."/>
            <person name="Jung H.Y."/>
            <person name="Kim M.K."/>
        </authorList>
    </citation>
    <scope>NUCLEOTIDE SEQUENCE [LARGE SCALE GENOMIC DNA]</scope>
    <source>
        <strain evidence="2 3">LCS9</strain>
    </source>
</reference>
<dbReference type="AlphaFoldDB" id="A0A172U2G3"/>
<dbReference type="STRING" id="1492898.SY85_12660"/>
<accession>A0A172U2G3</accession>
<dbReference type="Pfam" id="PF13302">
    <property type="entry name" value="Acetyltransf_3"/>
    <property type="match status" value="1"/>
</dbReference>
<protein>
    <recommendedName>
        <fullName evidence="1">N-acetyltransferase domain-containing protein</fullName>
    </recommendedName>
</protein>
<dbReference type="SUPFAM" id="SSF55729">
    <property type="entry name" value="Acyl-CoA N-acyltransferases (Nat)"/>
    <property type="match status" value="1"/>
</dbReference>
<dbReference type="PANTHER" id="PTHR43610">
    <property type="entry name" value="BLL6696 PROTEIN"/>
    <property type="match status" value="1"/>
</dbReference>
<organism evidence="2 3">
    <name type="scientific">Flavisolibacter tropicus</name>
    <dbReference type="NCBI Taxonomy" id="1492898"/>
    <lineage>
        <taxon>Bacteria</taxon>
        <taxon>Pseudomonadati</taxon>
        <taxon>Bacteroidota</taxon>
        <taxon>Chitinophagia</taxon>
        <taxon>Chitinophagales</taxon>
        <taxon>Chitinophagaceae</taxon>
        <taxon>Flavisolibacter</taxon>
    </lineage>
</organism>
<feature type="domain" description="N-acetyltransferase" evidence="1">
    <location>
        <begin position="14"/>
        <end position="155"/>
    </location>
</feature>
<dbReference type="GO" id="GO:0016747">
    <property type="term" value="F:acyltransferase activity, transferring groups other than amino-acyl groups"/>
    <property type="evidence" value="ECO:0007669"/>
    <property type="project" value="InterPro"/>
</dbReference>
<proteinExistence type="predicted"/>
<reference evidence="3" key="1">
    <citation type="submission" date="2015-01" db="EMBL/GenBank/DDBJ databases">
        <title>Flavisolibacter sp./LCS9/ whole genome sequencing.</title>
        <authorList>
            <person name="Kim M.K."/>
            <person name="Srinivasan S."/>
            <person name="Lee J.-J."/>
        </authorList>
    </citation>
    <scope>NUCLEOTIDE SEQUENCE [LARGE SCALE GENOMIC DNA]</scope>
    <source>
        <strain evidence="3">LCS9</strain>
    </source>
</reference>
<gene>
    <name evidence="2" type="ORF">SY85_12660</name>
</gene>
<dbReference type="EMBL" id="CP011390">
    <property type="protein sequence ID" value="ANE53466.1"/>
    <property type="molecule type" value="Genomic_DNA"/>
</dbReference>
<dbReference type="Proteomes" id="UP000077177">
    <property type="component" value="Chromosome"/>
</dbReference>
<evidence type="ECO:0000313" key="2">
    <source>
        <dbReference type="EMBL" id="ANE53466.1"/>
    </source>
</evidence>
<dbReference type="InterPro" id="IPR016181">
    <property type="entry name" value="Acyl_CoA_acyltransferase"/>
</dbReference>